<keyword evidence="1" id="KW-0479">Metal-binding</keyword>
<gene>
    <name evidence="3" type="ORF">ES332_A06G120700v1</name>
</gene>
<evidence type="ECO:0000313" key="4">
    <source>
        <dbReference type="Proteomes" id="UP000322667"/>
    </source>
</evidence>
<keyword evidence="4" id="KW-1185">Reference proteome</keyword>
<evidence type="ECO:0000313" key="3">
    <source>
        <dbReference type="EMBL" id="TYI22699.1"/>
    </source>
</evidence>
<accession>A0A5D2Q377</accession>
<dbReference type="EMBL" id="CM017615">
    <property type="protein sequence ID" value="TYI22699.1"/>
    <property type="molecule type" value="Genomic_DNA"/>
</dbReference>
<dbReference type="AlphaFoldDB" id="A0A5D2Q377"/>
<dbReference type="Proteomes" id="UP000322667">
    <property type="component" value="Chromosome A06"/>
</dbReference>
<keyword evidence="1" id="KW-0862">Zinc</keyword>
<evidence type="ECO:0000259" key="2">
    <source>
        <dbReference type="PROSITE" id="PS50158"/>
    </source>
</evidence>
<dbReference type="InterPro" id="IPR036875">
    <property type="entry name" value="Znf_CCHC_sf"/>
</dbReference>
<reference evidence="3 4" key="1">
    <citation type="submission" date="2019-07" db="EMBL/GenBank/DDBJ databases">
        <title>WGS assembly of Gossypium tomentosum.</title>
        <authorList>
            <person name="Chen Z.J."/>
            <person name="Sreedasyam A."/>
            <person name="Ando A."/>
            <person name="Song Q."/>
            <person name="De L."/>
            <person name="Hulse-Kemp A."/>
            <person name="Ding M."/>
            <person name="Ye W."/>
            <person name="Kirkbride R."/>
            <person name="Jenkins J."/>
            <person name="Plott C."/>
            <person name="Lovell J."/>
            <person name="Lin Y.-M."/>
            <person name="Vaughn R."/>
            <person name="Liu B."/>
            <person name="Li W."/>
            <person name="Simpson S."/>
            <person name="Scheffler B."/>
            <person name="Saski C."/>
            <person name="Grover C."/>
            <person name="Hu G."/>
            <person name="Conover J."/>
            <person name="Carlson J."/>
            <person name="Shu S."/>
            <person name="Boston L."/>
            <person name="Williams M."/>
            <person name="Peterson D."/>
            <person name="Mcgee K."/>
            <person name="Jones D."/>
            <person name="Wendel J."/>
            <person name="Stelly D."/>
            <person name="Grimwood J."/>
            <person name="Schmutz J."/>
        </authorList>
    </citation>
    <scope>NUCLEOTIDE SEQUENCE [LARGE SCALE GENOMIC DNA]</scope>
    <source>
        <strain evidence="3">7179.01</strain>
    </source>
</reference>
<keyword evidence="1" id="KW-0863">Zinc-finger</keyword>
<evidence type="ECO:0000256" key="1">
    <source>
        <dbReference type="PROSITE-ProRule" id="PRU00047"/>
    </source>
</evidence>
<dbReference type="SMART" id="SM00343">
    <property type="entry name" value="ZnF_C2HC"/>
    <property type="match status" value="2"/>
</dbReference>
<feature type="domain" description="CCHC-type" evidence="2">
    <location>
        <begin position="88"/>
        <end position="103"/>
    </location>
</feature>
<dbReference type="PROSITE" id="PS50158">
    <property type="entry name" value="ZF_CCHC"/>
    <property type="match status" value="1"/>
</dbReference>
<dbReference type="GO" id="GO:0008270">
    <property type="term" value="F:zinc ion binding"/>
    <property type="evidence" value="ECO:0007669"/>
    <property type="project" value="UniProtKB-KW"/>
</dbReference>
<dbReference type="GO" id="GO:0003676">
    <property type="term" value="F:nucleic acid binding"/>
    <property type="evidence" value="ECO:0007669"/>
    <property type="project" value="InterPro"/>
</dbReference>
<protein>
    <recommendedName>
        <fullName evidence="2">CCHC-type domain-containing protein</fullName>
    </recommendedName>
</protein>
<sequence>MKETETIKDYSDKLGGIVNKALEQKRKIRQEESVEGAFRVKFENSRGKNKKIKDETKNNKNNEIYPPCPHCKKTNHLPKKCWWRPDVKCRKCGSIGHIERVCKPQQHKEAKASIDQQEDEFLFMATCFSNDYWLNDSSYTNHMTNDPALFKELDKTIISK</sequence>
<proteinExistence type="predicted"/>
<dbReference type="Gene3D" id="4.10.60.10">
    <property type="entry name" value="Zinc finger, CCHC-type"/>
    <property type="match status" value="1"/>
</dbReference>
<dbReference type="SUPFAM" id="SSF57756">
    <property type="entry name" value="Retrovirus zinc finger-like domains"/>
    <property type="match status" value="1"/>
</dbReference>
<organism evidence="3 4">
    <name type="scientific">Gossypium tomentosum</name>
    <name type="common">Hawaiian cotton</name>
    <name type="synonym">Gossypium sandvicense</name>
    <dbReference type="NCBI Taxonomy" id="34277"/>
    <lineage>
        <taxon>Eukaryota</taxon>
        <taxon>Viridiplantae</taxon>
        <taxon>Streptophyta</taxon>
        <taxon>Embryophyta</taxon>
        <taxon>Tracheophyta</taxon>
        <taxon>Spermatophyta</taxon>
        <taxon>Magnoliopsida</taxon>
        <taxon>eudicotyledons</taxon>
        <taxon>Gunneridae</taxon>
        <taxon>Pentapetalae</taxon>
        <taxon>rosids</taxon>
        <taxon>malvids</taxon>
        <taxon>Malvales</taxon>
        <taxon>Malvaceae</taxon>
        <taxon>Malvoideae</taxon>
        <taxon>Gossypium</taxon>
    </lineage>
</organism>
<dbReference type="InterPro" id="IPR001878">
    <property type="entry name" value="Znf_CCHC"/>
</dbReference>
<name>A0A5D2Q377_GOSTO</name>